<dbReference type="Pfam" id="PF13499">
    <property type="entry name" value="EF-hand_7"/>
    <property type="match status" value="2"/>
</dbReference>
<name>A0A210R6N8_MIZYE</name>
<dbReference type="PANTHER" id="PTHR23064">
    <property type="entry name" value="TROPONIN"/>
    <property type="match status" value="1"/>
</dbReference>
<proteinExistence type="predicted"/>
<dbReference type="GO" id="GO:0005509">
    <property type="term" value="F:calcium ion binding"/>
    <property type="evidence" value="ECO:0007669"/>
    <property type="project" value="InterPro"/>
</dbReference>
<evidence type="ECO:0000313" key="3">
    <source>
        <dbReference type="EMBL" id="OWF56566.1"/>
    </source>
</evidence>
<dbReference type="SMART" id="SM00054">
    <property type="entry name" value="EFh"/>
    <property type="match status" value="3"/>
</dbReference>
<dbReference type="OrthoDB" id="26525at2759"/>
<evidence type="ECO:0000313" key="4">
    <source>
        <dbReference type="Proteomes" id="UP000242188"/>
    </source>
</evidence>
<evidence type="ECO:0000256" key="1">
    <source>
        <dbReference type="ARBA" id="ARBA00022837"/>
    </source>
</evidence>
<reference evidence="3 4" key="1">
    <citation type="journal article" date="2017" name="Nat. Ecol. Evol.">
        <title>Scallop genome provides insights into evolution of bilaterian karyotype and development.</title>
        <authorList>
            <person name="Wang S."/>
            <person name="Zhang J."/>
            <person name="Jiao W."/>
            <person name="Li J."/>
            <person name="Xun X."/>
            <person name="Sun Y."/>
            <person name="Guo X."/>
            <person name="Huan P."/>
            <person name="Dong B."/>
            <person name="Zhang L."/>
            <person name="Hu X."/>
            <person name="Sun X."/>
            <person name="Wang J."/>
            <person name="Zhao C."/>
            <person name="Wang Y."/>
            <person name="Wang D."/>
            <person name="Huang X."/>
            <person name="Wang R."/>
            <person name="Lv J."/>
            <person name="Li Y."/>
            <person name="Zhang Z."/>
            <person name="Liu B."/>
            <person name="Lu W."/>
            <person name="Hui Y."/>
            <person name="Liang J."/>
            <person name="Zhou Z."/>
            <person name="Hou R."/>
            <person name="Li X."/>
            <person name="Liu Y."/>
            <person name="Li H."/>
            <person name="Ning X."/>
            <person name="Lin Y."/>
            <person name="Zhao L."/>
            <person name="Xing Q."/>
            <person name="Dou J."/>
            <person name="Li Y."/>
            <person name="Mao J."/>
            <person name="Guo H."/>
            <person name="Dou H."/>
            <person name="Li T."/>
            <person name="Mu C."/>
            <person name="Jiang W."/>
            <person name="Fu Q."/>
            <person name="Fu X."/>
            <person name="Miao Y."/>
            <person name="Liu J."/>
            <person name="Yu Q."/>
            <person name="Li R."/>
            <person name="Liao H."/>
            <person name="Li X."/>
            <person name="Kong Y."/>
            <person name="Jiang Z."/>
            <person name="Chourrout D."/>
            <person name="Li R."/>
            <person name="Bao Z."/>
        </authorList>
    </citation>
    <scope>NUCLEOTIDE SEQUENCE [LARGE SCALE GENOMIC DNA]</scope>
    <source>
        <strain evidence="3 4">PY_sf001</strain>
    </source>
</reference>
<organism evidence="3 4">
    <name type="scientific">Mizuhopecten yessoensis</name>
    <name type="common">Japanese scallop</name>
    <name type="synonym">Patinopecten yessoensis</name>
    <dbReference type="NCBI Taxonomy" id="6573"/>
    <lineage>
        <taxon>Eukaryota</taxon>
        <taxon>Metazoa</taxon>
        <taxon>Spiralia</taxon>
        <taxon>Lophotrochozoa</taxon>
        <taxon>Mollusca</taxon>
        <taxon>Bivalvia</taxon>
        <taxon>Autobranchia</taxon>
        <taxon>Pteriomorphia</taxon>
        <taxon>Pectinida</taxon>
        <taxon>Pectinoidea</taxon>
        <taxon>Pectinidae</taxon>
        <taxon>Mizuhopecten</taxon>
    </lineage>
</organism>
<gene>
    <name evidence="3" type="ORF">KP79_PYT00043</name>
</gene>
<accession>A0A210R6N8</accession>
<comment type="caution">
    <text evidence="3">The sequence shown here is derived from an EMBL/GenBank/DDBJ whole genome shotgun (WGS) entry which is preliminary data.</text>
</comment>
<dbReference type="EMBL" id="NEDP02000148">
    <property type="protein sequence ID" value="OWF56566.1"/>
    <property type="molecule type" value="Genomic_DNA"/>
</dbReference>
<dbReference type="SUPFAM" id="SSF47473">
    <property type="entry name" value="EF-hand"/>
    <property type="match status" value="1"/>
</dbReference>
<protein>
    <submittedName>
        <fullName evidence="3">Calcium-binding protein SPEC 2A</fullName>
    </submittedName>
</protein>
<dbReference type="Gene3D" id="1.10.238.10">
    <property type="entry name" value="EF-hand"/>
    <property type="match status" value="2"/>
</dbReference>
<evidence type="ECO:0000259" key="2">
    <source>
        <dbReference type="PROSITE" id="PS50222"/>
    </source>
</evidence>
<keyword evidence="1" id="KW-0106">Calcium</keyword>
<sequence length="149" mass="16811">MKLLTICFPRVLVLRRAFKKMDADGSGFLTRDEILRAASEDAGLNVTAEKISDMLIAVTNDADKKISYDEFLDIWGMKQTSSVMRMTFQKLDKDNSGSLTKDEMLAGIKSDEELSIQAETISALLVKWCKGSSISYEEFCRFYENAVKK</sequence>
<dbReference type="PROSITE" id="PS50222">
    <property type="entry name" value="EF_HAND_2"/>
    <property type="match status" value="2"/>
</dbReference>
<dbReference type="InterPro" id="IPR002048">
    <property type="entry name" value="EF_hand_dom"/>
</dbReference>
<dbReference type="InterPro" id="IPR018247">
    <property type="entry name" value="EF_Hand_1_Ca_BS"/>
</dbReference>
<dbReference type="STRING" id="6573.A0A210R6N8"/>
<dbReference type="InterPro" id="IPR052591">
    <property type="entry name" value="CML21-like"/>
</dbReference>
<feature type="domain" description="EF-hand" evidence="2">
    <location>
        <begin position="79"/>
        <end position="114"/>
    </location>
</feature>
<keyword evidence="4" id="KW-1185">Reference proteome</keyword>
<dbReference type="InterPro" id="IPR011992">
    <property type="entry name" value="EF-hand-dom_pair"/>
</dbReference>
<dbReference type="AlphaFoldDB" id="A0A210R6N8"/>
<dbReference type="Proteomes" id="UP000242188">
    <property type="component" value="Unassembled WGS sequence"/>
</dbReference>
<dbReference type="PROSITE" id="PS00018">
    <property type="entry name" value="EF_HAND_1"/>
    <property type="match status" value="2"/>
</dbReference>
<dbReference type="CDD" id="cd00051">
    <property type="entry name" value="EFh"/>
    <property type="match status" value="1"/>
</dbReference>
<feature type="domain" description="EF-hand" evidence="2">
    <location>
        <begin position="9"/>
        <end position="44"/>
    </location>
</feature>